<organism evidence="6 7">
    <name type="scientific">Iphiclides podalirius</name>
    <name type="common">scarce swallowtail</name>
    <dbReference type="NCBI Taxonomy" id="110791"/>
    <lineage>
        <taxon>Eukaryota</taxon>
        <taxon>Metazoa</taxon>
        <taxon>Ecdysozoa</taxon>
        <taxon>Arthropoda</taxon>
        <taxon>Hexapoda</taxon>
        <taxon>Insecta</taxon>
        <taxon>Pterygota</taxon>
        <taxon>Neoptera</taxon>
        <taxon>Endopterygota</taxon>
        <taxon>Lepidoptera</taxon>
        <taxon>Glossata</taxon>
        <taxon>Ditrysia</taxon>
        <taxon>Papilionoidea</taxon>
        <taxon>Papilionidae</taxon>
        <taxon>Papilioninae</taxon>
        <taxon>Iphiclides</taxon>
    </lineage>
</organism>
<keyword evidence="7" id="KW-1185">Reference proteome</keyword>
<keyword evidence="2" id="KW-0863">Zinc-finger</keyword>
<dbReference type="InterPro" id="IPR007588">
    <property type="entry name" value="Znf_FLYWCH"/>
</dbReference>
<reference evidence="6" key="1">
    <citation type="submission" date="2022-03" db="EMBL/GenBank/DDBJ databases">
        <authorList>
            <person name="Martin H S."/>
        </authorList>
    </citation>
    <scope>NUCLEOTIDE SEQUENCE</scope>
</reference>
<gene>
    <name evidence="6" type="ORF">IPOD504_LOCUS2477</name>
</gene>
<protein>
    <recommendedName>
        <fullName evidence="5">FLYWCH-type domain-containing protein</fullName>
    </recommendedName>
</protein>
<evidence type="ECO:0000256" key="4">
    <source>
        <dbReference type="SAM" id="MobiDB-lite"/>
    </source>
</evidence>
<feature type="non-terminal residue" evidence="6">
    <location>
        <position position="109"/>
    </location>
</feature>
<evidence type="ECO:0000256" key="3">
    <source>
        <dbReference type="ARBA" id="ARBA00022833"/>
    </source>
</evidence>
<name>A0ABN8HWQ5_9NEOP</name>
<dbReference type="Gene3D" id="2.20.25.240">
    <property type="match status" value="1"/>
</dbReference>
<evidence type="ECO:0000256" key="1">
    <source>
        <dbReference type="ARBA" id="ARBA00022723"/>
    </source>
</evidence>
<dbReference type="Pfam" id="PF04500">
    <property type="entry name" value="FLYWCH"/>
    <property type="match status" value="1"/>
</dbReference>
<evidence type="ECO:0000259" key="5">
    <source>
        <dbReference type="Pfam" id="PF04500"/>
    </source>
</evidence>
<feature type="compositionally biased region" description="Polar residues" evidence="4">
    <location>
        <begin position="97"/>
        <end position="109"/>
    </location>
</feature>
<evidence type="ECO:0000256" key="2">
    <source>
        <dbReference type="ARBA" id="ARBA00022771"/>
    </source>
</evidence>
<dbReference type="Proteomes" id="UP000837857">
    <property type="component" value="Chromosome 12"/>
</dbReference>
<keyword evidence="1" id="KW-0479">Metal-binding</keyword>
<accession>A0ABN8HWQ5</accession>
<sequence length="109" mass="12136">MVRLVRCCPATGAGSGTVLTVSMSLQGHARYLTTARGGRLLYYDGNTFFINSRKRQDKARLLWYCSSRKSRNCPASILTLHDRVLGQAPVHTHPPKVSSTYCSPTENDY</sequence>
<feature type="region of interest" description="Disordered" evidence="4">
    <location>
        <begin position="89"/>
        <end position="109"/>
    </location>
</feature>
<dbReference type="EMBL" id="OW152824">
    <property type="protein sequence ID" value="CAH2040314.1"/>
    <property type="molecule type" value="Genomic_DNA"/>
</dbReference>
<evidence type="ECO:0000313" key="6">
    <source>
        <dbReference type="EMBL" id="CAH2040314.1"/>
    </source>
</evidence>
<evidence type="ECO:0000313" key="7">
    <source>
        <dbReference type="Proteomes" id="UP000837857"/>
    </source>
</evidence>
<keyword evidence="3" id="KW-0862">Zinc</keyword>
<proteinExistence type="predicted"/>
<feature type="domain" description="FLYWCH-type" evidence="5">
    <location>
        <begin position="31"/>
        <end position="93"/>
    </location>
</feature>